<dbReference type="Pfam" id="PF11361">
    <property type="entry name" value="DUF3159"/>
    <property type="match status" value="1"/>
</dbReference>
<dbReference type="RefSeq" id="WP_344566178.1">
    <property type="nucleotide sequence ID" value="NZ_BAAARJ010000009.1"/>
</dbReference>
<name>A0ABP6CDM0_9ACTN</name>
<organism evidence="2 3">
    <name type="scientific">Streptomyces axinellae</name>
    <dbReference type="NCBI Taxonomy" id="552788"/>
    <lineage>
        <taxon>Bacteria</taxon>
        <taxon>Bacillati</taxon>
        <taxon>Actinomycetota</taxon>
        <taxon>Actinomycetes</taxon>
        <taxon>Kitasatosporales</taxon>
        <taxon>Streptomycetaceae</taxon>
        <taxon>Streptomyces</taxon>
    </lineage>
</organism>
<reference evidence="3" key="1">
    <citation type="journal article" date="2019" name="Int. J. Syst. Evol. Microbiol.">
        <title>The Global Catalogue of Microorganisms (GCM) 10K type strain sequencing project: providing services to taxonomists for standard genome sequencing and annotation.</title>
        <authorList>
            <consortium name="The Broad Institute Genomics Platform"/>
            <consortium name="The Broad Institute Genome Sequencing Center for Infectious Disease"/>
            <person name="Wu L."/>
            <person name="Ma J."/>
        </authorList>
    </citation>
    <scope>NUCLEOTIDE SEQUENCE [LARGE SCALE GENOMIC DNA]</scope>
    <source>
        <strain evidence="3">JCM 16373</strain>
    </source>
</reference>
<keyword evidence="1" id="KW-0472">Membrane</keyword>
<evidence type="ECO:0000313" key="3">
    <source>
        <dbReference type="Proteomes" id="UP001501447"/>
    </source>
</evidence>
<keyword evidence="1" id="KW-0812">Transmembrane</keyword>
<dbReference type="Proteomes" id="UP001501447">
    <property type="component" value="Unassembled WGS sequence"/>
</dbReference>
<comment type="caution">
    <text evidence="2">The sequence shown here is derived from an EMBL/GenBank/DDBJ whole genome shotgun (WGS) entry which is preliminary data.</text>
</comment>
<keyword evidence="3" id="KW-1185">Reference proteome</keyword>
<feature type="transmembrane region" description="Helical" evidence="1">
    <location>
        <begin position="60"/>
        <end position="76"/>
    </location>
</feature>
<feature type="transmembrane region" description="Helical" evidence="1">
    <location>
        <begin position="21"/>
        <end position="40"/>
    </location>
</feature>
<dbReference type="InterPro" id="IPR016566">
    <property type="entry name" value="UCP010219"/>
</dbReference>
<dbReference type="EMBL" id="BAAARJ010000009">
    <property type="protein sequence ID" value="GAA2614544.1"/>
    <property type="molecule type" value="Genomic_DNA"/>
</dbReference>
<evidence type="ECO:0000313" key="2">
    <source>
        <dbReference type="EMBL" id="GAA2614544.1"/>
    </source>
</evidence>
<gene>
    <name evidence="2" type="ORF">GCM10009863_30320</name>
</gene>
<proteinExistence type="predicted"/>
<evidence type="ECO:0000256" key="1">
    <source>
        <dbReference type="SAM" id="Phobius"/>
    </source>
</evidence>
<sequence length="94" mass="10437">MLWNTATSKGNVWRPDKRSRFYFDVATWGLAAIFGARFVIQRWLYDSDEAGSLGLAKIAMGYPLLALGLLVVAWAARCSNKRLHAVGLLAARHS</sequence>
<keyword evidence="1" id="KW-1133">Transmembrane helix</keyword>
<accession>A0ABP6CDM0</accession>
<protein>
    <submittedName>
        <fullName evidence="2">Uncharacterized protein</fullName>
    </submittedName>
</protein>